<reference evidence="7 8" key="1">
    <citation type="submission" date="2024-05" db="EMBL/GenBank/DDBJ databases">
        <authorList>
            <person name="Wallberg A."/>
        </authorList>
    </citation>
    <scope>NUCLEOTIDE SEQUENCE [LARGE SCALE GENOMIC DNA]</scope>
</reference>
<evidence type="ECO:0000313" key="7">
    <source>
        <dbReference type="EMBL" id="CAL4234900.1"/>
    </source>
</evidence>
<accession>A0AAV2SSI8</accession>
<protein>
    <recommendedName>
        <fullName evidence="6">60S ribosomal protein L13</fullName>
    </recommendedName>
</protein>
<evidence type="ECO:0000313" key="8">
    <source>
        <dbReference type="Proteomes" id="UP001497623"/>
    </source>
</evidence>
<comment type="function">
    <text evidence="4">Component of the ribosome, a large ribonucleoprotein complex responsible for the synthesis of proteins in the cell. The small ribosomal subunit (SSU) binds messenger RNAs (mRNAs) and translates the encoded message by selecting cognate aminoacyl-transfer RNA (tRNA) molecules. The large subunit (LSU) contains the ribosomal catalytic site termed the peptidyl transferase center (PTC), which catalyzes the formation of peptide bonds, thereby polymerizing the amino acids delivered by tRNAs into a polypeptide chain. The nascent polypeptides leave the ribosome through a tunnel in the LSU and interact with protein factors that function in enzymatic processing, targeting, and the membrane insertion of nascent chains at the exit of the ribosomal tunnel. As part of the LSU, it is probably required for its formation and the maturation of rRNAs.</text>
</comment>
<dbReference type="PANTHER" id="PTHR11722">
    <property type="entry name" value="60S RIBOSOMAL PROTEIN L13"/>
    <property type="match status" value="1"/>
</dbReference>
<comment type="caution">
    <text evidence="7">The sequence shown here is derived from an EMBL/GenBank/DDBJ whole genome shotgun (WGS) entry which is preliminary data.</text>
</comment>
<gene>
    <name evidence="7" type="ORF">MNOR_LOCUS40050</name>
</gene>
<dbReference type="Pfam" id="PF01294">
    <property type="entry name" value="Ribosomal_L13e"/>
    <property type="match status" value="1"/>
</dbReference>
<proteinExistence type="inferred from homology"/>
<dbReference type="GO" id="GO:0006412">
    <property type="term" value="P:translation"/>
    <property type="evidence" value="ECO:0007669"/>
    <property type="project" value="InterPro"/>
</dbReference>
<dbReference type="FunFam" id="1.20.5.110:FF:000003">
    <property type="entry name" value="60S ribosomal protein L13"/>
    <property type="match status" value="1"/>
</dbReference>
<comment type="similarity">
    <text evidence="1 6">Belongs to the eukaryotic ribosomal protein eL13 family.</text>
</comment>
<dbReference type="Gene3D" id="1.20.5.110">
    <property type="match status" value="1"/>
</dbReference>
<sequence length="212" mass="24329">MAPKRNNVVPNAHFHKDWQRYVKTWFNQPARKQRRRNKRLEKARKVAPRPIGTIRPVVRCPTFRYNTKARIGRGFSLEEIKAAGLGKKYARTIGIAVDVRRRNKSMEAMQSNVQRLKEYKSKLILYPLNANKPRKGDSTAEEIAMAQQLVGMVMPIAKKISKSEKSRVVTAEDQKYSCFVALRTERATARYWGSRAKKAKETAEEAAVVGKK</sequence>
<dbReference type="GO" id="GO:0022625">
    <property type="term" value="C:cytosolic large ribosomal subunit"/>
    <property type="evidence" value="ECO:0007669"/>
    <property type="project" value="TreeGrafter"/>
</dbReference>
<evidence type="ECO:0000256" key="4">
    <source>
        <dbReference type="ARBA" id="ARBA00058367"/>
    </source>
</evidence>
<dbReference type="GO" id="GO:0003723">
    <property type="term" value="F:RNA binding"/>
    <property type="evidence" value="ECO:0007669"/>
    <property type="project" value="TreeGrafter"/>
</dbReference>
<dbReference type="EMBL" id="CAXKWB010114438">
    <property type="protein sequence ID" value="CAL4234900.1"/>
    <property type="molecule type" value="Genomic_DNA"/>
</dbReference>
<dbReference type="InterPro" id="IPR001380">
    <property type="entry name" value="Ribosomal_eL13"/>
</dbReference>
<dbReference type="Proteomes" id="UP001497623">
    <property type="component" value="Unassembled WGS sequence"/>
</dbReference>
<dbReference type="PROSITE" id="PS01104">
    <property type="entry name" value="RIBOSOMAL_L13E"/>
    <property type="match status" value="1"/>
</dbReference>
<dbReference type="AlphaFoldDB" id="A0AAV2SSI8"/>
<dbReference type="PANTHER" id="PTHR11722:SF0">
    <property type="entry name" value="LARGE RIBOSOMAL SUBUNIT PROTEIN EL13"/>
    <property type="match status" value="1"/>
</dbReference>
<evidence type="ECO:0000256" key="5">
    <source>
        <dbReference type="ARBA" id="ARBA00065437"/>
    </source>
</evidence>
<name>A0AAV2SSI8_MEGNR</name>
<evidence type="ECO:0000256" key="2">
    <source>
        <dbReference type="ARBA" id="ARBA00022980"/>
    </source>
</evidence>
<comment type="subunit">
    <text evidence="5">Component of the 60S large ribosomal subunit (LSU).</text>
</comment>
<evidence type="ECO:0000256" key="6">
    <source>
        <dbReference type="RuleBase" id="RU000572"/>
    </source>
</evidence>
<dbReference type="InterPro" id="IPR018256">
    <property type="entry name" value="Ribosomal_eL13_CS"/>
</dbReference>
<keyword evidence="8" id="KW-1185">Reference proteome</keyword>
<evidence type="ECO:0000256" key="3">
    <source>
        <dbReference type="ARBA" id="ARBA00023274"/>
    </source>
</evidence>
<dbReference type="GO" id="GO:0003735">
    <property type="term" value="F:structural constituent of ribosome"/>
    <property type="evidence" value="ECO:0007669"/>
    <property type="project" value="InterPro"/>
</dbReference>
<keyword evidence="3 6" id="KW-0687">Ribonucleoprotein</keyword>
<keyword evidence="2 6" id="KW-0689">Ribosomal protein</keyword>
<evidence type="ECO:0000256" key="1">
    <source>
        <dbReference type="ARBA" id="ARBA00005640"/>
    </source>
</evidence>
<organism evidence="7 8">
    <name type="scientific">Meganyctiphanes norvegica</name>
    <name type="common">Northern krill</name>
    <name type="synonym">Thysanopoda norvegica</name>
    <dbReference type="NCBI Taxonomy" id="48144"/>
    <lineage>
        <taxon>Eukaryota</taxon>
        <taxon>Metazoa</taxon>
        <taxon>Ecdysozoa</taxon>
        <taxon>Arthropoda</taxon>
        <taxon>Crustacea</taxon>
        <taxon>Multicrustacea</taxon>
        <taxon>Malacostraca</taxon>
        <taxon>Eumalacostraca</taxon>
        <taxon>Eucarida</taxon>
        <taxon>Euphausiacea</taxon>
        <taxon>Euphausiidae</taxon>
        <taxon>Meganyctiphanes</taxon>
    </lineage>
</organism>
<dbReference type="HAMAP" id="MF_00499">
    <property type="entry name" value="Ribosomal_eL13"/>
    <property type="match status" value="1"/>
</dbReference>